<dbReference type="GO" id="GO:0005737">
    <property type="term" value="C:cytoplasm"/>
    <property type="evidence" value="ECO:0007669"/>
    <property type="project" value="TreeGrafter"/>
</dbReference>
<dbReference type="EMBL" id="DF143295">
    <property type="protein sequence ID" value="GAA52450.1"/>
    <property type="molecule type" value="Genomic_DNA"/>
</dbReference>
<keyword evidence="5" id="KW-1185">Reference proteome</keyword>
<reference evidence="4" key="1">
    <citation type="journal article" date="2011" name="Genome Biol.">
        <title>The draft genome of the carcinogenic human liver fluke Clonorchis sinensis.</title>
        <authorList>
            <person name="Wang X."/>
            <person name="Chen W."/>
            <person name="Huang Y."/>
            <person name="Sun J."/>
            <person name="Men J."/>
            <person name="Liu H."/>
            <person name="Luo F."/>
            <person name="Guo L."/>
            <person name="Lv X."/>
            <person name="Deng C."/>
            <person name="Zhou C."/>
            <person name="Fan Y."/>
            <person name="Li X."/>
            <person name="Huang L."/>
            <person name="Hu Y."/>
            <person name="Liang C."/>
            <person name="Hu X."/>
            <person name="Xu J."/>
            <person name="Yu X."/>
        </authorList>
    </citation>
    <scope>NUCLEOTIDE SEQUENCE [LARGE SCALE GENOMIC DNA]</scope>
    <source>
        <strain evidence="4">Henan</strain>
    </source>
</reference>
<dbReference type="InterPro" id="IPR007009">
    <property type="entry name" value="Shq1_C"/>
</dbReference>
<dbReference type="GO" id="GO:0051082">
    <property type="term" value="F:unfolded protein binding"/>
    <property type="evidence" value="ECO:0007669"/>
    <property type="project" value="TreeGrafter"/>
</dbReference>
<evidence type="ECO:0000256" key="2">
    <source>
        <dbReference type="ARBA" id="ARBA00013750"/>
    </source>
</evidence>
<reference key="2">
    <citation type="submission" date="2011-10" db="EMBL/GenBank/DDBJ databases">
        <title>The genome and transcriptome sequence of Clonorchis sinensis provide insights into the carcinogenic liver fluke.</title>
        <authorList>
            <person name="Wang X."/>
            <person name="Huang Y."/>
            <person name="Chen W."/>
            <person name="Liu H."/>
            <person name="Guo L."/>
            <person name="Chen Y."/>
            <person name="Luo F."/>
            <person name="Zhou W."/>
            <person name="Sun J."/>
            <person name="Mao Q."/>
            <person name="Liang P."/>
            <person name="Zhou C."/>
            <person name="Tian Y."/>
            <person name="Men J."/>
            <person name="Lv X."/>
            <person name="Huang L."/>
            <person name="Zhou J."/>
            <person name="Hu Y."/>
            <person name="Li R."/>
            <person name="Zhang F."/>
            <person name="Lei H."/>
            <person name="Li X."/>
            <person name="Hu X."/>
            <person name="Liang C."/>
            <person name="Xu J."/>
            <person name="Wu Z."/>
            <person name="Yu X."/>
        </authorList>
    </citation>
    <scope>NUCLEOTIDE SEQUENCE</scope>
    <source>
        <strain>Henan</strain>
    </source>
</reference>
<sequence>MAVPCYHHIDILRLLDSFITVVSVAAIGQAIRITMAAGSGLDEKIDAASRGGNVTDMFTTNENPVTHSTEIKSLGLRYCCKFNSSLPRPPMEYTKCAVHNASDSSLKLTGKLNCPVTFKEIQPNGTCYLTNYTGLDHLGMEWINELQLWDQPVNGVGKQIVAYGCNTFTRTPHPDDFVFATVAAKPEQGGSIREEVAIQMQASGTGISIYRTDITIQTTALFAIPDTRLIIEIMQRTLQRLQNPGFQTDADENLVQVFLDELIKGLSPTKCKVLLVDMQSLSTPVTIQGHWKFEGIRKRVFGCATGTSIEECVQHQKLRWLDHVLHTLNHRLPKRMPFSVPNSDWRKKRAMSILADEHQVILEHQQKRFKHTQLKFIKALIKNMNVQTPGGSINQPSISSSDSIATPIPVASAVCGIAMSILADEHQVILEHQQKRFKHTQLKFIKALIKNMNVQTPGGSINQPSISSTDSIATPIPVASAVCGIEEETFKIEFNDGDIAIGLQKIDHTLYKDLGLITKLLNHTSLPSKPPSNPPLIKETQTEASKQSAKFTSLNWFLLDQYDSASDSLDENYSPEILLTLPCYGFSGRKSGLFQVDSDLSYVIDLPDPDRVSPDRRSILRVAEEKKKFSPEHYLADFFEPEVWATAKTIHPPWRGAPLDAEPELTNDERHRLIALAARKLPPAPDEESEEVSLYLGLVDLLLAYVYDYRVREAEEMTESGWNIAKLASTLSWFEVFHNLPQLLTTFYRRSLVYPLVRSWKFCVLIRLDVAALLQMKHVKSWCLKCLLDIRRLLIAYPGYHVFADLYLDDYVVWIQTRAQEDHLRSLGQALKAYKVQKDMVGLDLLSLEEMGKNRLEEERLAGAVGALSLKENA</sequence>
<accession>G7YHL7</accession>
<feature type="domain" description="Shq1 C-terminal" evidence="3">
    <location>
        <begin position="663"/>
        <end position="845"/>
    </location>
</feature>
<dbReference type="PANTHER" id="PTHR12967">
    <property type="entry name" value="PROTEIN SHQ1 HOMOLOG"/>
    <property type="match status" value="1"/>
</dbReference>
<dbReference type="Pfam" id="PF04925">
    <property type="entry name" value="SHQ1"/>
    <property type="match status" value="1"/>
</dbReference>
<dbReference type="AlphaFoldDB" id="G7YHL7"/>
<dbReference type="GO" id="GO:0005654">
    <property type="term" value="C:nucleoplasm"/>
    <property type="evidence" value="ECO:0007669"/>
    <property type="project" value="TreeGrafter"/>
</dbReference>
<protein>
    <recommendedName>
        <fullName evidence="2">Protein SHQ1 homolog</fullName>
    </recommendedName>
</protein>
<evidence type="ECO:0000256" key="1">
    <source>
        <dbReference type="ARBA" id="ARBA00005607"/>
    </source>
</evidence>
<comment type="similarity">
    <text evidence="1">Belongs to the SHQ1 family.</text>
</comment>
<proteinExistence type="inferred from homology"/>
<dbReference type="GO" id="GO:0000493">
    <property type="term" value="P:box H/ACA snoRNP assembly"/>
    <property type="evidence" value="ECO:0007669"/>
    <property type="project" value="InterPro"/>
</dbReference>
<gene>
    <name evidence="4" type="ORF">CLF_108102</name>
</gene>
<evidence type="ECO:0000313" key="5">
    <source>
        <dbReference type="Proteomes" id="UP000008909"/>
    </source>
</evidence>
<dbReference type="Proteomes" id="UP000008909">
    <property type="component" value="Unassembled WGS sequence"/>
</dbReference>
<organism evidence="4 5">
    <name type="scientific">Clonorchis sinensis</name>
    <name type="common">Chinese liver fluke</name>
    <dbReference type="NCBI Taxonomy" id="79923"/>
    <lineage>
        <taxon>Eukaryota</taxon>
        <taxon>Metazoa</taxon>
        <taxon>Spiralia</taxon>
        <taxon>Lophotrochozoa</taxon>
        <taxon>Platyhelminthes</taxon>
        <taxon>Trematoda</taxon>
        <taxon>Digenea</taxon>
        <taxon>Opisthorchiida</taxon>
        <taxon>Opisthorchiata</taxon>
        <taxon>Opisthorchiidae</taxon>
        <taxon>Clonorchis</taxon>
    </lineage>
</organism>
<evidence type="ECO:0000259" key="3">
    <source>
        <dbReference type="Pfam" id="PF04925"/>
    </source>
</evidence>
<dbReference type="PANTHER" id="PTHR12967:SF0">
    <property type="entry name" value="PROTEIN SHQ1 HOMOLOG"/>
    <property type="match status" value="1"/>
</dbReference>
<evidence type="ECO:0000313" key="4">
    <source>
        <dbReference type="EMBL" id="GAA52450.1"/>
    </source>
</evidence>
<name>G7YHL7_CLOSI</name>
<dbReference type="InterPro" id="IPR039742">
    <property type="entry name" value="Shq1"/>
</dbReference>